<dbReference type="eggNOG" id="KOG1305">
    <property type="taxonomic scope" value="Eukaryota"/>
</dbReference>
<feature type="transmembrane region" description="Helical" evidence="10">
    <location>
        <begin position="224"/>
        <end position="248"/>
    </location>
</feature>
<sequence length="513" mass="56477">MTSAQDEGLLRDPPPSYELHELENPLIAGIIETNEEKSPLHMAFMNMANSILGAGIISQPFAVREAGVLGAFVVYIALGFLVDWTLRLIVQNLVITGTETYQESVAVALGEPGRLAILLANGLFAFGGCVAFCIIIGDTIPHVLRTVCPPQYIERNWVIIVVTLLISLPLSLSKKIKQLERASFLALVSMAVIVVTVAVRGPFLPSELKSQVSLFAPQWWFRKTIFKSVSIVSFALVCHHNTSFIFHSLRNKSIYKFNRLTHWSCAVSVSVCMLMGYTGFHTFKEKTKGNVLNNFSGDDGWINVARLFFGFNMLTTFPLEIFVLRNVVLDIWAGPTHRWYQHRRHHPPRGGHTATQQPPPPEPHGSSPARGPAGPHPGLPPDPEPSEQPHTAVTVVLVLATMGVALVTCNLGALLEVIGSTTGALTAYILPPLTHVLLTRRRPQPHTARERLGHCCCVVFGCTVMLVSTTQTLLDWSRSAGRGGRPLRVLSRRAVPARPRPPCAPPNLDYRFR</sequence>
<keyword evidence="13" id="KW-1185">Reference proteome</keyword>
<keyword evidence="4" id="KW-0926">Vacuole</keyword>
<dbReference type="STRING" id="1071383.J7S5J7"/>
<evidence type="ECO:0000256" key="2">
    <source>
        <dbReference type="ARBA" id="ARBA00008066"/>
    </source>
</evidence>
<dbReference type="RefSeq" id="XP_022463437.1">
    <property type="nucleotide sequence ID" value="XM_022606775.1"/>
</dbReference>
<dbReference type="GO" id="GO:0005774">
    <property type="term" value="C:vacuolar membrane"/>
    <property type="evidence" value="ECO:0007669"/>
    <property type="project" value="UniProtKB-SubCell"/>
</dbReference>
<evidence type="ECO:0000313" key="13">
    <source>
        <dbReference type="Proteomes" id="UP000006310"/>
    </source>
</evidence>
<feature type="region of interest" description="Disordered" evidence="9">
    <location>
        <begin position="342"/>
        <end position="388"/>
    </location>
</feature>
<dbReference type="OMA" id="FLFFGSQ"/>
<evidence type="ECO:0000256" key="4">
    <source>
        <dbReference type="ARBA" id="ARBA00022554"/>
    </source>
</evidence>
<evidence type="ECO:0000256" key="3">
    <source>
        <dbReference type="ARBA" id="ARBA00022448"/>
    </source>
</evidence>
<gene>
    <name evidence="12" type="primary">KNAG0C00780</name>
    <name evidence="12" type="ordered locus">KNAG_0C00780</name>
</gene>
<evidence type="ECO:0000256" key="9">
    <source>
        <dbReference type="SAM" id="MobiDB-lite"/>
    </source>
</evidence>
<keyword evidence="3" id="KW-0813">Transport</keyword>
<accession>J7S5J7</accession>
<dbReference type="GO" id="GO:0015179">
    <property type="term" value="F:L-amino acid transmembrane transporter activity"/>
    <property type="evidence" value="ECO:0007669"/>
    <property type="project" value="TreeGrafter"/>
</dbReference>
<dbReference type="AlphaFoldDB" id="J7S5J7"/>
<comment type="similarity">
    <text evidence="2">Belongs to the amino acid/polyamine transporter 2 family.</text>
</comment>
<dbReference type="KEGG" id="kng:KNAG_0C00780"/>
<dbReference type="EMBL" id="HE978316">
    <property type="protein sequence ID" value="CCK69191.1"/>
    <property type="molecule type" value="Genomic_DNA"/>
</dbReference>
<organism evidence="12 13">
    <name type="scientific">Huiozyma naganishii (strain ATCC MYA-139 / BCRC 22969 / CBS 8797 / KCTC 17520 / NBRC 10181 / NCYC 3082 / Yp74L-3)</name>
    <name type="common">Yeast</name>
    <name type="synonym">Kazachstania naganishii</name>
    <dbReference type="NCBI Taxonomy" id="1071383"/>
    <lineage>
        <taxon>Eukaryota</taxon>
        <taxon>Fungi</taxon>
        <taxon>Dikarya</taxon>
        <taxon>Ascomycota</taxon>
        <taxon>Saccharomycotina</taxon>
        <taxon>Saccharomycetes</taxon>
        <taxon>Saccharomycetales</taxon>
        <taxon>Saccharomycetaceae</taxon>
        <taxon>Huiozyma</taxon>
    </lineage>
</organism>
<feature type="domain" description="Amino acid transporter transmembrane" evidence="11">
    <location>
        <begin position="41"/>
        <end position="473"/>
    </location>
</feature>
<dbReference type="Proteomes" id="UP000006310">
    <property type="component" value="Chromosome 3"/>
</dbReference>
<evidence type="ECO:0000256" key="1">
    <source>
        <dbReference type="ARBA" id="ARBA00004128"/>
    </source>
</evidence>
<feature type="transmembrane region" description="Helical" evidence="10">
    <location>
        <begin position="421"/>
        <end position="440"/>
    </location>
</feature>
<feature type="transmembrane region" description="Helical" evidence="10">
    <location>
        <begin position="392"/>
        <end position="415"/>
    </location>
</feature>
<dbReference type="HOGENOM" id="CLU_009020_4_1_1"/>
<feature type="transmembrane region" description="Helical" evidence="10">
    <location>
        <begin position="300"/>
        <end position="324"/>
    </location>
</feature>
<evidence type="ECO:0000256" key="6">
    <source>
        <dbReference type="ARBA" id="ARBA00022970"/>
    </source>
</evidence>
<feature type="transmembrane region" description="Helical" evidence="10">
    <location>
        <begin position="157"/>
        <end position="172"/>
    </location>
</feature>
<dbReference type="Pfam" id="PF01490">
    <property type="entry name" value="Aa_trans"/>
    <property type="match status" value="1"/>
</dbReference>
<proteinExistence type="inferred from homology"/>
<keyword evidence="5 10" id="KW-0812">Transmembrane</keyword>
<feature type="compositionally biased region" description="Low complexity" evidence="9">
    <location>
        <begin position="364"/>
        <end position="373"/>
    </location>
</feature>
<keyword evidence="7 10" id="KW-1133">Transmembrane helix</keyword>
<feature type="transmembrane region" description="Helical" evidence="10">
    <location>
        <begin position="115"/>
        <end position="137"/>
    </location>
</feature>
<reference evidence="12 13" key="1">
    <citation type="journal article" date="2011" name="Proc. Natl. Acad. Sci. U.S.A.">
        <title>Evolutionary erosion of yeast sex chromosomes by mating-type switching accidents.</title>
        <authorList>
            <person name="Gordon J.L."/>
            <person name="Armisen D."/>
            <person name="Proux-Wera E."/>
            <person name="Oheigeartaigh S.S."/>
            <person name="Byrne K.P."/>
            <person name="Wolfe K.H."/>
        </authorList>
    </citation>
    <scope>NUCLEOTIDE SEQUENCE [LARGE SCALE GENOMIC DNA]</scope>
    <source>
        <strain evidence="13">ATCC MYA-139 / BCRC 22969 / CBS 8797 / CCRC 22969 / KCTC 17520 / NBRC 10181 / NCYC 3082</strain>
    </source>
</reference>
<dbReference type="GO" id="GO:0005783">
    <property type="term" value="C:endoplasmic reticulum"/>
    <property type="evidence" value="ECO:0007669"/>
    <property type="project" value="EnsemblFungi"/>
</dbReference>
<evidence type="ECO:0000256" key="10">
    <source>
        <dbReference type="SAM" id="Phobius"/>
    </source>
</evidence>
<dbReference type="PANTHER" id="PTHR22950">
    <property type="entry name" value="AMINO ACID TRANSPORTER"/>
    <property type="match status" value="1"/>
</dbReference>
<dbReference type="GeneID" id="34524871"/>
<dbReference type="InterPro" id="IPR013057">
    <property type="entry name" value="AA_transpt_TM"/>
</dbReference>
<reference evidence="13" key="2">
    <citation type="submission" date="2012-08" db="EMBL/GenBank/DDBJ databases">
        <title>Genome sequence of Kazachstania naganishii.</title>
        <authorList>
            <person name="Gordon J.L."/>
            <person name="Armisen D."/>
            <person name="Proux-Wera E."/>
            <person name="OhEigeartaigh S.S."/>
            <person name="Byrne K.P."/>
            <person name="Wolfe K.H."/>
        </authorList>
    </citation>
    <scope>NUCLEOTIDE SEQUENCE [LARGE SCALE GENOMIC DNA]</scope>
    <source>
        <strain evidence="13">ATCC MYA-139 / BCRC 22969 / CBS 8797 / CCRC 22969 / KCTC 17520 / NBRC 10181 / NCYC 3082</strain>
    </source>
</reference>
<evidence type="ECO:0000256" key="8">
    <source>
        <dbReference type="ARBA" id="ARBA00023136"/>
    </source>
</evidence>
<keyword evidence="6" id="KW-0029">Amino-acid transport</keyword>
<evidence type="ECO:0000313" key="12">
    <source>
        <dbReference type="EMBL" id="CCK69191.1"/>
    </source>
</evidence>
<feature type="compositionally biased region" description="Pro residues" evidence="9">
    <location>
        <begin position="374"/>
        <end position="383"/>
    </location>
</feature>
<feature type="transmembrane region" description="Helical" evidence="10">
    <location>
        <begin position="452"/>
        <end position="474"/>
    </location>
</feature>
<name>J7S5J7_HUIN7</name>
<feature type="transmembrane region" description="Helical" evidence="10">
    <location>
        <begin position="260"/>
        <end position="280"/>
    </location>
</feature>
<comment type="subcellular location">
    <subcellularLocation>
        <location evidence="1">Vacuole membrane</location>
        <topology evidence="1">Multi-pass membrane protein</topology>
    </subcellularLocation>
</comment>
<keyword evidence="8 10" id="KW-0472">Membrane</keyword>
<feature type="transmembrane region" description="Helical" evidence="10">
    <location>
        <begin position="184"/>
        <end position="204"/>
    </location>
</feature>
<evidence type="ECO:0000256" key="5">
    <source>
        <dbReference type="ARBA" id="ARBA00022692"/>
    </source>
</evidence>
<feature type="transmembrane region" description="Helical" evidence="10">
    <location>
        <begin position="68"/>
        <end position="86"/>
    </location>
</feature>
<dbReference type="OrthoDB" id="28208at2759"/>
<evidence type="ECO:0000259" key="11">
    <source>
        <dbReference type="Pfam" id="PF01490"/>
    </source>
</evidence>
<dbReference type="PANTHER" id="PTHR22950:SF458">
    <property type="entry name" value="SODIUM-COUPLED NEUTRAL AMINO ACID TRANSPORTER 11-RELATED"/>
    <property type="match status" value="1"/>
</dbReference>
<protein>
    <recommendedName>
        <fullName evidence="11">Amino acid transporter transmembrane domain-containing protein</fullName>
    </recommendedName>
</protein>
<evidence type="ECO:0000256" key="7">
    <source>
        <dbReference type="ARBA" id="ARBA00022989"/>
    </source>
</evidence>